<dbReference type="GO" id="GO:0030514">
    <property type="term" value="P:negative regulation of BMP signaling pathway"/>
    <property type="evidence" value="ECO:0007669"/>
    <property type="project" value="InterPro"/>
</dbReference>
<feature type="signal peptide" evidence="7">
    <location>
        <begin position="1"/>
        <end position="21"/>
    </location>
</feature>
<protein>
    <submittedName>
        <fullName evidence="8">Uncharacterized protein</fullName>
    </submittedName>
</protein>
<evidence type="ECO:0000313" key="8">
    <source>
        <dbReference type="EMBL" id="CAL1270170.1"/>
    </source>
</evidence>
<feature type="chain" id="PRO_5043796878" evidence="7">
    <location>
        <begin position="22"/>
        <end position="313"/>
    </location>
</feature>
<dbReference type="Pfam" id="PF05806">
    <property type="entry name" value="Noggin"/>
    <property type="match status" value="1"/>
</dbReference>
<accession>A0AAV1ZIU8</accession>
<comment type="similarity">
    <text evidence="2">Belongs to the noggin family.</text>
</comment>
<dbReference type="SUPFAM" id="SSF57501">
    <property type="entry name" value="Cystine-knot cytokines"/>
    <property type="match status" value="1"/>
</dbReference>
<keyword evidence="9" id="KW-1185">Reference proteome</keyword>
<dbReference type="EMBL" id="CAXIEN010000046">
    <property type="protein sequence ID" value="CAL1270170.1"/>
    <property type="molecule type" value="Genomic_DNA"/>
</dbReference>
<keyword evidence="3" id="KW-0217">Developmental protein</keyword>
<dbReference type="PANTHER" id="PTHR10494">
    <property type="entry name" value="BONE MORPHOGENETIC PROTEIN INHIBITOR, NOGGIN"/>
    <property type="match status" value="1"/>
</dbReference>
<proteinExistence type="inferred from homology"/>
<evidence type="ECO:0000256" key="3">
    <source>
        <dbReference type="ARBA" id="ARBA00022473"/>
    </source>
</evidence>
<dbReference type="InterPro" id="IPR029034">
    <property type="entry name" value="Cystine-knot_cytokine"/>
</dbReference>
<evidence type="ECO:0000256" key="7">
    <source>
        <dbReference type="SAM" id="SignalP"/>
    </source>
</evidence>
<dbReference type="GO" id="GO:0009953">
    <property type="term" value="P:dorsal/ventral pattern formation"/>
    <property type="evidence" value="ECO:0007669"/>
    <property type="project" value="TreeGrafter"/>
</dbReference>
<dbReference type="GO" id="GO:0005615">
    <property type="term" value="C:extracellular space"/>
    <property type="evidence" value="ECO:0007669"/>
    <property type="project" value="TreeGrafter"/>
</dbReference>
<name>A0AAV1ZIU8_9ARAC</name>
<dbReference type="AlphaFoldDB" id="A0AAV1ZIU8"/>
<evidence type="ECO:0000256" key="2">
    <source>
        <dbReference type="ARBA" id="ARBA00007480"/>
    </source>
</evidence>
<dbReference type="InterPro" id="IPR008717">
    <property type="entry name" value="Noggin"/>
</dbReference>
<evidence type="ECO:0000256" key="1">
    <source>
        <dbReference type="ARBA" id="ARBA00004613"/>
    </source>
</evidence>
<dbReference type="GO" id="GO:0045596">
    <property type="term" value="P:negative regulation of cell differentiation"/>
    <property type="evidence" value="ECO:0007669"/>
    <property type="project" value="InterPro"/>
</dbReference>
<evidence type="ECO:0000256" key="5">
    <source>
        <dbReference type="ARBA" id="ARBA00022729"/>
    </source>
</evidence>
<keyword evidence="4" id="KW-0964">Secreted</keyword>
<reference evidence="8 9" key="1">
    <citation type="submission" date="2024-04" db="EMBL/GenBank/DDBJ databases">
        <authorList>
            <person name="Rising A."/>
            <person name="Reimegard J."/>
            <person name="Sonavane S."/>
            <person name="Akerstrom W."/>
            <person name="Nylinder S."/>
            <person name="Hedman E."/>
            <person name="Kallberg Y."/>
        </authorList>
    </citation>
    <scope>NUCLEOTIDE SEQUENCE [LARGE SCALE GENOMIC DNA]</scope>
</reference>
<dbReference type="Gene3D" id="1.10.287.520">
    <property type="entry name" value="Helix hairpin bin"/>
    <property type="match status" value="1"/>
</dbReference>
<dbReference type="Proteomes" id="UP001497382">
    <property type="component" value="Unassembled WGS sequence"/>
</dbReference>
<comment type="subcellular location">
    <subcellularLocation>
        <location evidence="1">Secreted</location>
    </subcellularLocation>
</comment>
<gene>
    <name evidence="8" type="ORF">LARSCL_LOCUS5143</name>
</gene>
<evidence type="ECO:0000256" key="4">
    <source>
        <dbReference type="ARBA" id="ARBA00022525"/>
    </source>
</evidence>
<keyword evidence="5 7" id="KW-0732">Signal</keyword>
<evidence type="ECO:0000313" key="9">
    <source>
        <dbReference type="Proteomes" id="UP001497382"/>
    </source>
</evidence>
<evidence type="ECO:0000256" key="6">
    <source>
        <dbReference type="SAM" id="MobiDB-lite"/>
    </source>
</evidence>
<dbReference type="PANTHER" id="PTHR10494:SF6">
    <property type="entry name" value="NOGGIN"/>
    <property type="match status" value="1"/>
</dbReference>
<dbReference type="Gene3D" id="2.10.90.10">
    <property type="entry name" value="Cystine-knot cytokines"/>
    <property type="match status" value="1"/>
</dbReference>
<feature type="region of interest" description="Disordered" evidence="6">
    <location>
        <begin position="39"/>
        <end position="61"/>
    </location>
</feature>
<organism evidence="8 9">
    <name type="scientific">Larinioides sclopetarius</name>
    <dbReference type="NCBI Taxonomy" id="280406"/>
    <lineage>
        <taxon>Eukaryota</taxon>
        <taxon>Metazoa</taxon>
        <taxon>Ecdysozoa</taxon>
        <taxon>Arthropoda</taxon>
        <taxon>Chelicerata</taxon>
        <taxon>Arachnida</taxon>
        <taxon>Araneae</taxon>
        <taxon>Araneomorphae</taxon>
        <taxon>Entelegynae</taxon>
        <taxon>Araneoidea</taxon>
        <taxon>Araneidae</taxon>
        <taxon>Larinioides</taxon>
    </lineage>
</organism>
<sequence>MFPLNYNTLYLLFCFIGVVISNTAVEDGITYDVISSPKNNSRSRLHGYVPSDSNTRRPKRIHNREGGSRFLARRNEKARKKKLDKSSFLGLMGDDFKEPWMTYNEPKKPIISIPPDEIRNLTAIKGSWATTELESELARLNLTADLQRNAPELLPHEALVRQYLMKRTSCPVEFTWKDLGNKYWPRWVRQGECINRDGFCSFPPGMICVPGVSTVVHLLHWQCSKEVDRASRSAYYEDGYYLEYKRPAPLEVNRNGKARRIDVLNPPKMETSVLYKKKVPPLPSAIHLPRKKARRCEWKKVPYLITIDCFCAC</sequence>
<comment type="caution">
    <text evidence="8">The sequence shown here is derived from an EMBL/GenBank/DDBJ whole genome shotgun (WGS) entry which is preliminary data.</text>
</comment>